<accession>A0ABS8PE56</accession>
<sequence>MPVSETTSSAAIPFHQSVRRSTLEAHQRANHSPFMDALFDGRLAVADYARLVEQYSFVYGALESVSDTLAAHPVAGPFVIDTLRRRDRIAADLDFFRVTDPEPLPSTERYAARIREVADWPAGFVAHHYTRYLGDVAGGQAVAALLPRRYGVTGGGTAFYDFSDLGPVPRFREHYRALLDAAPWDEAERARVVDEVKTAYELNIAMFHDLWDRAEPAAA</sequence>
<gene>
    <name evidence="4" type="ORF">LQ327_24555</name>
</gene>
<keyword evidence="1" id="KW-0349">Heme</keyword>
<dbReference type="InterPro" id="IPR016084">
    <property type="entry name" value="Haem_Oase-like_multi-hlx"/>
</dbReference>
<evidence type="ECO:0000256" key="3">
    <source>
        <dbReference type="ARBA" id="ARBA00023004"/>
    </source>
</evidence>
<organism evidence="4 5">
    <name type="scientific">Actinomycetospora endophytica</name>
    <dbReference type="NCBI Taxonomy" id="2291215"/>
    <lineage>
        <taxon>Bacteria</taxon>
        <taxon>Bacillati</taxon>
        <taxon>Actinomycetota</taxon>
        <taxon>Actinomycetes</taxon>
        <taxon>Pseudonocardiales</taxon>
        <taxon>Pseudonocardiaceae</taxon>
        <taxon>Actinomycetospora</taxon>
    </lineage>
</organism>
<keyword evidence="2" id="KW-0479">Metal-binding</keyword>
<dbReference type="Pfam" id="PF01126">
    <property type="entry name" value="Heme_oxygenase"/>
    <property type="match status" value="1"/>
</dbReference>
<dbReference type="InterPro" id="IPR016053">
    <property type="entry name" value="Haem_Oase-like"/>
</dbReference>
<protein>
    <submittedName>
        <fullName evidence="4">Biliverdin-producing heme oxygenase</fullName>
    </submittedName>
</protein>
<keyword evidence="3" id="KW-0408">Iron</keyword>
<evidence type="ECO:0000256" key="2">
    <source>
        <dbReference type="ARBA" id="ARBA00022723"/>
    </source>
</evidence>
<proteinExistence type="predicted"/>
<reference evidence="4 5" key="1">
    <citation type="submission" date="2021-11" db="EMBL/GenBank/DDBJ databases">
        <title>Draft genome sequence of Actinomycetospora sp. SF1 isolated from the rhizosphere soil.</title>
        <authorList>
            <person name="Duangmal K."/>
            <person name="Chantavorakit T."/>
        </authorList>
    </citation>
    <scope>NUCLEOTIDE SEQUENCE [LARGE SCALE GENOMIC DNA]</scope>
    <source>
        <strain evidence="4 5">TBRC 5722</strain>
    </source>
</reference>
<dbReference type="SUPFAM" id="SSF48613">
    <property type="entry name" value="Heme oxygenase-like"/>
    <property type="match status" value="1"/>
</dbReference>
<comment type="caution">
    <text evidence="4">The sequence shown here is derived from an EMBL/GenBank/DDBJ whole genome shotgun (WGS) entry which is preliminary data.</text>
</comment>
<dbReference type="Gene3D" id="1.20.910.10">
    <property type="entry name" value="Heme oxygenase-like"/>
    <property type="match status" value="1"/>
</dbReference>
<dbReference type="PANTHER" id="PTHR10720">
    <property type="entry name" value="HEME OXYGENASE"/>
    <property type="match status" value="1"/>
</dbReference>
<keyword evidence="5" id="KW-1185">Reference proteome</keyword>
<evidence type="ECO:0000313" key="4">
    <source>
        <dbReference type="EMBL" id="MCD2196551.1"/>
    </source>
</evidence>
<dbReference type="InterPro" id="IPR002051">
    <property type="entry name" value="Haem_Oase"/>
</dbReference>
<dbReference type="PRINTS" id="PR00088">
    <property type="entry name" value="HAEMOXYGNASE"/>
</dbReference>
<dbReference type="Proteomes" id="UP001199469">
    <property type="component" value="Unassembled WGS sequence"/>
</dbReference>
<dbReference type="EMBL" id="JAJNDB010000006">
    <property type="protein sequence ID" value="MCD2196551.1"/>
    <property type="molecule type" value="Genomic_DNA"/>
</dbReference>
<evidence type="ECO:0000313" key="5">
    <source>
        <dbReference type="Proteomes" id="UP001199469"/>
    </source>
</evidence>
<name>A0ABS8PE56_9PSEU</name>
<evidence type="ECO:0000256" key="1">
    <source>
        <dbReference type="ARBA" id="ARBA00022617"/>
    </source>
</evidence>
<dbReference type="CDD" id="cd19165">
    <property type="entry name" value="HemeO"/>
    <property type="match status" value="1"/>
</dbReference>
<dbReference type="PIRSF" id="PIRSF000343">
    <property type="entry name" value="Haem_Oase"/>
    <property type="match status" value="1"/>
</dbReference>
<dbReference type="PANTHER" id="PTHR10720:SF0">
    <property type="entry name" value="HEME OXYGENASE"/>
    <property type="match status" value="1"/>
</dbReference>